<dbReference type="EMBL" id="JAOPGA020000577">
    <property type="protein sequence ID" value="KAL0479586.1"/>
    <property type="molecule type" value="Genomic_DNA"/>
</dbReference>
<reference evidence="1 2" key="1">
    <citation type="submission" date="2024-03" db="EMBL/GenBank/DDBJ databases">
        <title>The Acrasis kona genome and developmental transcriptomes reveal deep origins of eukaryotic multicellular pathways.</title>
        <authorList>
            <person name="Sheikh S."/>
            <person name="Fu C.-J."/>
            <person name="Brown M.W."/>
            <person name="Baldauf S.L."/>
        </authorList>
    </citation>
    <scope>NUCLEOTIDE SEQUENCE [LARGE SCALE GENOMIC DNA]</scope>
    <source>
        <strain evidence="1 2">ATCC MYA-3509</strain>
    </source>
</reference>
<name>A0AAW2YRX9_9EUKA</name>
<gene>
    <name evidence="1" type="ORF">AKO1_007797</name>
</gene>
<sequence>MTEYEHLYDGRERPIFNPFSASGFPKFNPNWIFRDNELKLYSKPKHMRNLIKTVEGNILKANELGKSSACLVIVYENEHINFASCFRIGPNIWCTAMHNLLPEDLTNSEVNELYLLLSEEIPGLGDHGSIRELKADSSYKDMIIECAAIPVDPKFFELYADDVDIKSGMNRDDRNNFALLRSEKDDGLEGFLLPADFNVMDQVGVLGYNLPVFESTLQRMFGDEAVLLSSITSLFNRYNKRSLSPGNVLEGVSNRIFPHSCSTVQGASGSAVVSLEHIGFFNGVHIGGWTKAQLVDNNYNVAISVNHPVFVVEYAKNVLPLISDDLKTLINTFLSKHADLIAKYNLNK</sequence>
<evidence type="ECO:0000313" key="1">
    <source>
        <dbReference type="EMBL" id="KAL0479586.1"/>
    </source>
</evidence>
<protein>
    <submittedName>
        <fullName evidence="1">Uncharacterized protein</fullName>
    </submittedName>
</protein>
<keyword evidence="2" id="KW-1185">Reference proteome</keyword>
<proteinExistence type="predicted"/>
<comment type="caution">
    <text evidence="1">The sequence shown here is derived from an EMBL/GenBank/DDBJ whole genome shotgun (WGS) entry which is preliminary data.</text>
</comment>
<dbReference type="SUPFAM" id="SSF50494">
    <property type="entry name" value="Trypsin-like serine proteases"/>
    <property type="match status" value="1"/>
</dbReference>
<dbReference type="AlphaFoldDB" id="A0AAW2YRX9"/>
<organism evidence="1 2">
    <name type="scientific">Acrasis kona</name>
    <dbReference type="NCBI Taxonomy" id="1008807"/>
    <lineage>
        <taxon>Eukaryota</taxon>
        <taxon>Discoba</taxon>
        <taxon>Heterolobosea</taxon>
        <taxon>Tetramitia</taxon>
        <taxon>Eutetramitia</taxon>
        <taxon>Acrasidae</taxon>
        <taxon>Acrasis</taxon>
    </lineage>
</organism>
<dbReference type="InterPro" id="IPR009003">
    <property type="entry name" value="Peptidase_S1_PA"/>
</dbReference>
<evidence type="ECO:0000313" key="2">
    <source>
        <dbReference type="Proteomes" id="UP001431209"/>
    </source>
</evidence>
<accession>A0AAW2YRX9</accession>
<dbReference type="Proteomes" id="UP001431209">
    <property type="component" value="Unassembled WGS sequence"/>
</dbReference>